<dbReference type="STRING" id="1246581.A0A2H9TMY6"/>
<evidence type="ECO:0000256" key="1">
    <source>
        <dbReference type="ARBA" id="ARBA00022603"/>
    </source>
</evidence>
<protein>
    <recommendedName>
        <fullName evidence="5">U6 small nuclear RNA (adenine-(43)-N(6))-methyltransferase</fullName>
    </recommendedName>
</protein>
<keyword evidence="1" id="KW-0489">Methyltransferase</keyword>
<dbReference type="PANTHER" id="PTHR13393:SF0">
    <property type="entry name" value="RNA N6-ADENOSINE-METHYLTRANSFERASE METTL16"/>
    <property type="match status" value="1"/>
</dbReference>
<evidence type="ECO:0000256" key="2">
    <source>
        <dbReference type="ARBA" id="ARBA00022679"/>
    </source>
</evidence>
<dbReference type="OrthoDB" id="514248at2759"/>
<dbReference type="AlphaFoldDB" id="A0A2H9TMY6"/>
<organism evidence="3 4">
    <name type="scientific">Paramicrosporidium saccamoebae</name>
    <dbReference type="NCBI Taxonomy" id="1246581"/>
    <lineage>
        <taxon>Eukaryota</taxon>
        <taxon>Fungi</taxon>
        <taxon>Fungi incertae sedis</taxon>
        <taxon>Cryptomycota</taxon>
        <taxon>Cryptomycota incertae sedis</taxon>
        <taxon>Paramicrosporidium</taxon>
    </lineage>
</organism>
<name>A0A2H9TMY6_9FUNG</name>
<keyword evidence="4" id="KW-1185">Reference proteome</keyword>
<evidence type="ECO:0000313" key="3">
    <source>
        <dbReference type="EMBL" id="PJF19138.1"/>
    </source>
</evidence>
<dbReference type="Gene3D" id="3.40.50.150">
    <property type="entry name" value="Vaccinia Virus protein VP39"/>
    <property type="match status" value="1"/>
</dbReference>
<evidence type="ECO:0008006" key="5">
    <source>
        <dbReference type="Google" id="ProtNLM"/>
    </source>
</evidence>
<dbReference type="GO" id="GO:0008168">
    <property type="term" value="F:methyltransferase activity"/>
    <property type="evidence" value="ECO:0007669"/>
    <property type="project" value="UniProtKB-KW"/>
</dbReference>
<dbReference type="InterPro" id="IPR029063">
    <property type="entry name" value="SAM-dependent_MTases_sf"/>
</dbReference>
<keyword evidence="2" id="KW-0808">Transferase</keyword>
<comment type="caution">
    <text evidence="3">The sequence shown here is derived from an EMBL/GenBank/DDBJ whole genome shotgun (WGS) entry which is preliminary data.</text>
</comment>
<dbReference type="Pfam" id="PF05971">
    <property type="entry name" value="Methyltransf_10"/>
    <property type="match status" value="1"/>
</dbReference>
<sequence>MHRRNRYNTPPNYKLVAKVSPELSLLLNDGQLDFTSNEAVRVLNRALLKADFNLNVDIPSVNLCPTIANRLDYLHLVEDLLDAASISYRTRPVSIYDMLHDNWTFIATEIDPASYESAHGNVATNGLNDQIQLFQIESQNAPLLSFVKETGCTAIVCNPPFYSSTKDICSRKAEKRSKSRTNLEYSASESIYPGGEVAFISRIIEESEQLREKITWYTSLVGLKDSIRPLQEKLELLVPRPTIKVMPSQIGKTKRWVLAWTFHNLRKRSHASVIELILPENITDPKEWLDQQFAKLGITALPDGHYQTSYCSWNRKFQRLQSKNVLPPEMPFQSKDTLSLEMQFQALVMGRTVEFRESEIHNREDLNSLVNHLRRKI</sequence>
<dbReference type="SUPFAM" id="SSF53335">
    <property type="entry name" value="S-adenosyl-L-methionine-dependent methyltransferases"/>
    <property type="match status" value="1"/>
</dbReference>
<proteinExistence type="predicted"/>
<dbReference type="InterPro" id="IPR010286">
    <property type="entry name" value="METTL16/RlmF"/>
</dbReference>
<evidence type="ECO:0000313" key="4">
    <source>
        <dbReference type="Proteomes" id="UP000240830"/>
    </source>
</evidence>
<dbReference type="Proteomes" id="UP000240830">
    <property type="component" value="Unassembled WGS sequence"/>
</dbReference>
<dbReference type="PANTHER" id="PTHR13393">
    <property type="entry name" value="SAM-DEPENDENT METHYLTRANSFERASE"/>
    <property type="match status" value="1"/>
</dbReference>
<dbReference type="EMBL" id="MTSL01000076">
    <property type="protein sequence ID" value="PJF19138.1"/>
    <property type="molecule type" value="Genomic_DNA"/>
</dbReference>
<accession>A0A2H9TMY6</accession>
<reference evidence="3 4" key="1">
    <citation type="submission" date="2016-10" db="EMBL/GenBank/DDBJ databases">
        <title>The genome of Paramicrosporidium saccamoebae is the missing link in understanding Cryptomycota and Microsporidia evolution.</title>
        <authorList>
            <person name="Quandt C.A."/>
            <person name="Beaudet D."/>
            <person name="Corsaro D."/>
            <person name="Michel R."/>
            <person name="Corradi N."/>
            <person name="James T."/>
        </authorList>
    </citation>
    <scope>NUCLEOTIDE SEQUENCE [LARGE SCALE GENOMIC DNA]</scope>
    <source>
        <strain evidence="3 4">KSL3</strain>
    </source>
</reference>
<gene>
    <name evidence="3" type="ORF">PSACC_01052</name>
</gene>
<dbReference type="GO" id="GO:0070475">
    <property type="term" value="P:rRNA base methylation"/>
    <property type="evidence" value="ECO:0007669"/>
    <property type="project" value="TreeGrafter"/>
</dbReference>